<keyword evidence="2" id="KW-0472">Membrane</keyword>
<feature type="compositionally biased region" description="Basic and acidic residues" evidence="1">
    <location>
        <begin position="135"/>
        <end position="149"/>
    </location>
</feature>
<gene>
    <name evidence="3" type="ORF">L596_000324</name>
</gene>
<evidence type="ECO:0000313" key="3">
    <source>
        <dbReference type="EMBL" id="TMS32494.1"/>
    </source>
</evidence>
<accession>A0A4U8UI07</accession>
<dbReference type="AlphaFoldDB" id="A0A4U8UI07"/>
<dbReference type="EMBL" id="AZBU02000001">
    <property type="protein sequence ID" value="TMS32494.1"/>
    <property type="molecule type" value="Genomic_DNA"/>
</dbReference>
<organism evidence="3 4">
    <name type="scientific">Steinernema carpocapsae</name>
    <name type="common">Entomopathogenic nematode</name>
    <dbReference type="NCBI Taxonomy" id="34508"/>
    <lineage>
        <taxon>Eukaryota</taxon>
        <taxon>Metazoa</taxon>
        <taxon>Ecdysozoa</taxon>
        <taxon>Nematoda</taxon>
        <taxon>Chromadorea</taxon>
        <taxon>Rhabditida</taxon>
        <taxon>Tylenchina</taxon>
        <taxon>Panagrolaimomorpha</taxon>
        <taxon>Strongyloidoidea</taxon>
        <taxon>Steinernematidae</taxon>
        <taxon>Steinernema</taxon>
    </lineage>
</organism>
<proteinExistence type="predicted"/>
<protein>
    <submittedName>
        <fullName evidence="3">Uncharacterized protein</fullName>
    </submittedName>
</protein>
<sequence>MQYHDIDDGFDVGDTISLVAAILLISGSLVIVYRLWRHRAKQIQQNQTTQQDQNHAQGKEPQQRVGHHGRYGHRAQENSVTALCRPGPSHMNMPVFPQLLQGDPENPNIKFMRAAHERWRKNFLNKTTVIAKDAKDAKDTKETDNEEGRIQFLPVHGPLNRSTSSDGLHDNPQSSLQCSRHVMAVRFCPMN</sequence>
<reference evidence="3 4" key="1">
    <citation type="journal article" date="2015" name="Genome Biol.">
        <title>Comparative genomics of Steinernema reveals deeply conserved gene regulatory networks.</title>
        <authorList>
            <person name="Dillman A.R."/>
            <person name="Macchietto M."/>
            <person name="Porter C.F."/>
            <person name="Rogers A."/>
            <person name="Williams B."/>
            <person name="Antoshechkin I."/>
            <person name="Lee M.M."/>
            <person name="Goodwin Z."/>
            <person name="Lu X."/>
            <person name="Lewis E.E."/>
            <person name="Goodrich-Blair H."/>
            <person name="Stock S.P."/>
            <person name="Adams B.J."/>
            <person name="Sternberg P.W."/>
            <person name="Mortazavi A."/>
        </authorList>
    </citation>
    <scope>NUCLEOTIDE SEQUENCE [LARGE SCALE GENOMIC DNA]</scope>
    <source>
        <strain evidence="3 4">ALL</strain>
    </source>
</reference>
<feature type="compositionally biased region" description="Low complexity" evidence="1">
    <location>
        <begin position="45"/>
        <end position="56"/>
    </location>
</feature>
<evidence type="ECO:0000256" key="1">
    <source>
        <dbReference type="SAM" id="MobiDB-lite"/>
    </source>
</evidence>
<keyword evidence="2" id="KW-0812">Transmembrane</keyword>
<comment type="caution">
    <text evidence="3">The sequence shown here is derived from an EMBL/GenBank/DDBJ whole genome shotgun (WGS) entry which is preliminary data.</text>
</comment>
<dbReference type="Proteomes" id="UP000298663">
    <property type="component" value="Unassembled WGS sequence"/>
</dbReference>
<feature type="region of interest" description="Disordered" evidence="1">
    <location>
        <begin position="135"/>
        <end position="175"/>
    </location>
</feature>
<feature type="compositionally biased region" description="Polar residues" evidence="1">
    <location>
        <begin position="160"/>
        <end position="175"/>
    </location>
</feature>
<evidence type="ECO:0000313" key="4">
    <source>
        <dbReference type="Proteomes" id="UP000298663"/>
    </source>
</evidence>
<reference evidence="3 4" key="2">
    <citation type="journal article" date="2019" name="G3 (Bethesda)">
        <title>Hybrid Assembly of the Genome of the Entomopathogenic Nematode Steinernema carpocapsae Identifies the X-Chromosome.</title>
        <authorList>
            <person name="Serra L."/>
            <person name="Macchietto M."/>
            <person name="Macias-Munoz A."/>
            <person name="McGill C.J."/>
            <person name="Rodriguez I.M."/>
            <person name="Rodriguez B."/>
            <person name="Murad R."/>
            <person name="Mortazavi A."/>
        </authorList>
    </citation>
    <scope>NUCLEOTIDE SEQUENCE [LARGE SCALE GENOMIC DNA]</scope>
    <source>
        <strain evidence="3 4">ALL</strain>
    </source>
</reference>
<name>A0A4U8UI07_STECR</name>
<feature type="region of interest" description="Disordered" evidence="1">
    <location>
        <begin position="45"/>
        <end position="71"/>
    </location>
</feature>
<keyword evidence="2" id="KW-1133">Transmembrane helix</keyword>
<evidence type="ECO:0000256" key="2">
    <source>
        <dbReference type="SAM" id="Phobius"/>
    </source>
</evidence>
<keyword evidence="4" id="KW-1185">Reference proteome</keyword>
<feature type="transmembrane region" description="Helical" evidence="2">
    <location>
        <begin position="15"/>
        <end position="36"/>
    </location>
</feature>